<evidence type="ECO:0000313" key="2">
    <source>
        <dbReference type="Proteomes" id="UP000225451"/>
    </source>
</evidence>
<reference evidence="2" key="1">
    <citation type="submission" date="2016-11" db="EMBL/GenBank/DDBJ databases">
        <authorList>
            <person name="Shneider M.M."/>
            <person name="Miroshnikov K.A."/>
            <person name="Korzhenkov A.A."/>
            <person name="Samarov N.I."/>
            <person name="Toshchakov S.V."/>
            <person name="Leiman P.G."/>
        </authorList>
    </citation>
    <scope>NUCLEOTIDE SEQUENCE [LARGE SCALE GENOMIC DNA]</scope>
</reference>
<gene>
    <name evidence="1" type="ORF">Zigelbrucke_153</name>
</gene>
<sequence length="90" mass="10439">MTASYSVDKRGQRWAVIRTELSFRGERVTVMGFCVDRAHALKTVAKFKAWQAQGWPYTLKDDRKIKLDSLGHSCRMALKQDKPAIRRLEK</sequence>
<evidence type="ECO:0000313" key="1">
    <source>
        <dbReference type="EMBL" id="APD19593.1"/>
    </source>
</evidence>
<organism evidence="1 2">
    <name type="scientific">Pseudomonas phage Zigelbrucke</name>
    <dbReference type="NCBI Taxonomy" id="1916099"/>
    <lineage>
        <taxon>Viruses</taxon>
        <taxon>Duplodnaviria</taxon>
        <taxon>Heunggongvirae</taxon>
        <taxon>Uroviricota</taxon>
        <taxon>Caudoviricetes</taxon>
        <taxon>Vandenendeviridae</taxon>
        <taxon>Skurskavirinae</taxon>
        <taxon>Pakpunavirus</taxon>
        <taxon>Pakpunavirus zigelbrucke</taxon>
    </lineage>
</organism>
<protein>
    <submittedName>
        <fullName evidence="1">Uncharacterized protein</fullName>
    </submittedName>
</protein>
<dbReference type="EMBL" id="KY073228">
    <property type="protein sequence ID" value="APD19593.1"/>
    <property type="molecule type" value="Genomic_DNA"/>
</dbReference>
<name>A0A1J0MEX9_9CAUD</name>
<keyword evidence="2" id="KW-1185">Reference proteome</keyword>
<dbReference type="Proteomes" id="UP000225451">
    <property type="component" value="Segment"/>
</dbReference>
<proteinExistence type="predicted"/>
<accession>A0A1J0MEX9</accession>